<dbReference type="PROSITE" id="PS51257">
    <property type="entry name" value="PROKAR_LIPOPROTEIN"/>
    <property type="match status" value="1"/>
</dbReference>
<dbReference type="PANTHER" id="PTHR34599">
    <property type="entry name" value="PEROXIDASE-RELATED"/>
    <property type="match status" value="1"/>
</dbReference>
<gene>
    <name evidence="1" type="ORF">QTN47_12785</name>
</gene>
<proteinExistence type="predicted"/>
<evidence type="ECO:0000313" key="2">
    <source>
        <dbReference type="Proteomes" id="UP001560573"/>
    </source>
</evidence>
<evidence type="ECO:0000313" key="1">
    <source>
        <dbReference type="EMBL" id="MEX6688381.1"/>
    </source>
</evidence>
<accession>A0ABV3ZH25</accession>
<organism evidence="1 2">
    <name type="scientific">Danxiaibacter flavus</name>
    <dbReference type="NCBI Taxonomy" id="3049108"/>
    <lineage>
        <taxon>Bacteria</taxon>
        <taxon>Pseudomonadati</taxon>
        <taxon>Bacteroidota</taxon>
        <taxon>Chitinophagia</taxon>
        <taxon>Chitinophagales</taxon>
        <taxon>Chitinophagaceae</taxon>
        <taxon>Danxiaibacter</taxon>
    </lineage>
</organism>
<dbReference type="CDD" id="cd03398">
    <property type="entry name" value="PAP2_haloperoxidase"/>
    <property type="match status" value="1"/>
</dbReference>
<protein>
    <submittedName>
        <fullName evidence="1">Phosphatase PAP2 family protein</fullName>
    </submittedName>
</protein>
<reference evidence="1 2" key="1">
    <citation type="submission" date="2023-07" db="EMBL/GenBank/DDBJ databases">
        <authorList>
            <person name="Lian W.-H."/>
        </authorList>
    </citation>
    <scope>NUCLEOTIDE SEQUENCE [LARGE SCALE GENOMIC DNA]</scope>
    <source>
        <strain evidence="1 2">SYSU DXS3180</strain>
    </source>
</reference>
<dbReference type="InterPro" id="IPR052559">
    <property type="entry name" value="V-haloperoxidase"/>
</dbReference>
<keyword evidence="2" id="KW-1185">Reference proteome</keyword>
<comment type="caution">
    <text evidence="1">The sequence shown here is derived from an EMBL/GenBank/DDBJ whole genome shotgun (WGS) entry which is preliminary data.</text>
</comment>
<name>A0ABV3ZH25_9BACT</name>
<dbReference type="EMBL" id="JAULBC010000004">
    <property type="protein sequence ID" value="MEX6688381.1"/>
    <property type="molecule type" value="Genomic_DNA"/>
</dbReference>
<dbReference type="InterPro" id="IPR036938">
    <property type="entry name" value="PAP2/HPO_sf"/>
</dbReference>
<sequence>MKKVLFVIVSVALLTACTQNENYKKVMHDPLLYSQTVHELNSVVMGNNFTPVVASRNYTYANIAAYEVVAAGDSAYTSLAGQITGFDATPKAPADKQPDYPFAALLAYCKVGNAVTFPEGSMDDYIASLKKKATDEGMPSSLMKNSIDYANVVADHVLAWAKKDNYAQTRSASKYTVTEEEGRWVPTPPMYAQAVEPHWNEIRPIVLTNLNDVKVPKPLPFNVKDTASAYYKEVMSIKKAVDSLTPEQQHIAEFWDDNPFKLNVSGHVQFSTKKFSPTGHWMSIVGIASEKANADFATTVYAYTKTSIAMFDAFIECWDAKYTYNTCRPETVINKYFDPAWRPYLQTPSFPEYTCGHSTISSAAAEALTSVYGDNFNYTDSTELEFGIKSRLFKSFRDAAMENNWARFYGGIHFHQSCLVSTEYGRKVGDIVVQKLKMKKQDSLAANK</sequence>
<dbReference type="Gene3D" id="1.10.606.20">
    <property type="match status" value="1"/>
</dbReference>
<dbReference type="PANTHER" id="PTHR34599:SF2">
    <property type="entry name" value="TRAF-TYPE DOMAIN-CONTAINING PROTEIN"/>
    <property type="match status" value="1"/>
</dbReference>
<dbReference type="RefSeq" id="WP_369329792.1">
    <property type="nucleotide sequence ID" value="NZ_JAULBC010000004.1"/>
</dbReference>
<dbReference type="SUPFAM" id="SSF48317">
    <property type="entry name" value="Acid phosphatase/Vanadium-dependent haloperoxidase"/>
    <property type="match status" value="1"/>
</dbReference>
<dbReference type="Proteomes" id="UP001560573">
    <property type="component" value="Unassembled WGS sequence"/>
</dbReference>